<organism evidence="2 3">
    <name type="scientific">Aquibacillus rhizosphaerae</name>
    <dbReference type="NCBI Taxonomy" id="3051431"/>
    <lineage>
        <taxon>Bacteria</taxon>
        <taxon>Bacillati</taxon>
        <taxon>Bacillota</taxon>
        <taxon>Bacilli</taxon>
        <taxon>Bacillales</taxon>
        <taxon>Bacillaceae</taxon>
        <taxon>Aquibacillus</taxon>
    </lineage>
</organism>
<comment type="caution">
    <text evidence="2">The sequence shown here is derived from an EMBL/GenBank/DDBJ whole genome shotgun (WGS) entry which is preliminary data.</text>
</comment>
<keyword evidence="1" id="KW-0812">Transmembrane</keyword>
<dbReference type="EMBL" id="JASTZU010000016">
    <property type="protein sequence ID" value="MDL4839426.1"/>
    <property type="molecule type" value="Genomic_DNA"/>
</dbReference>
<keyword evidence="1" id="KW-1133">Transmembrane helix</keyword>
<evidence type="ECO:0000313" key="2">
    <source>
        <dbReference type="EMBL" id="MDL4839426.1"/>
    </source>
</evidence>
<accession>A0ABT7L0R6</accession>
<keyword evidence="3" id="KW-1185">Reference proteome</keyword>
<dbReference type="Proteomes" id="UP001235343">
    <property type="component" value="Unassembled WGS sequence"/>
</dbReference>
<sequence length="287" mass="32883">MKQNKAKWVKITGGILFVLAVGFFCLQIGYLLVQPRYQVEYIDNRIFYIINILSLIFLLFGLMFLLTWKKGWKIIVSSLAVIFIIINGVLLYESNQETKNITSISPNFKHVLAIKQNTETGEAMYYRSYYGILSRPNDRLELEIAGNYKIDWLANDIAAFTYQAADNTIQQFIGTYGDRKNGRSYYNVEAEIQGKWQGDNARVETEQLGISITVDGHTELFEWNNIEQFGTLAIVLKKNNEAVWTIGLNENFKIYSDAAKPTVGNITLYKATMEESQPLVLDYEGEQ</sequence>
<protein>
    <submittedName>
        <fullName evidence="2">Uncharacterized protein</fullName>
    </submittedName>
</protein>
<dbReference type="RefSeq" id="WP_285930292.1">
    <property type="nucleotide sequence ID" value="NZ_JASTZU010000016.1"/>
</dbReference>
<reference evidence="2 3" key="1">
    <citation type="submission" date="2023-06" db="EMBL/GenBank/DDBJ databases">
        <title>Aquibacillus rhizosphaerae LR5S19.</title>
        <authorList>
            <person name="Sun J.-Q."/>
        </authorList>
    </citation>
    <scope>NUCLEOTIDE SEQUENCE [LARGE SCALE GENOMIC DNA]</scope>
    <source>
        <strain evidence="2 3">LR5S19</strain>
    </source>
</reference>
<evidence type="ECO:0000256" key="1">
    <source>
        <dbReference type="SAM" id="Phobius"/>
    </source>
</evidence>
<name>A0ABT7L0R6_9BACI</name>
<proteinExistence type="predicted"/>
<feature type="transmembrane region" description="Helical" evidence="1">
    <location>
        <begin position="45"/>
        <end position="67"/>
    </location>
</feature>
<feature type="transmembrane region" description="Helical" evidence="1">
    <location>
        <begin position="12"/>
        <end position="33"/>
    </location>
</feature>
<gene>
    <name evidence="2" type="ORF">QQS35_02990</name>
</gene>
<feature type="transmembrane region" description="Helical" evidence="1">
    <location>
        <begin position="74"/>
        <end position="92"/>
    </location>
</feature>
<keyword evidence="1" id="KW-0472">Membrane</keyword>
<evidence type="ECO:0000313" key="3">
    <source>
        <dbReference type="Proteomes" id="UP001235343"/>
    </source>
</evidence>